<keyword evidence="2" id="KW-1185">Reference proteome</keyword>
<evidence type="ECO:0000313" key="2">
    <source>
        <dbReference type="Proteomes" id="UP000607197"/>
    </source>
</evidence>
<gene>
    <name evidence="1" type="ORF">GCM10009039_27900</name>
</gene>
<dbReference type="Proteomes" id="UP000607197">
    <property type="component" value="Unassembled WGS sequence"/>
</dbReference>
<protein>
    <submittedName>
        <fullName evidence="1">Uncharacterized protein</fullName>
    </submittedName>
</protein>
<dbReference type="AlphaFoldDB" id="A0A830FET4"/>
<dbReference type="EMBL" id="BMPG01000004">
    <property type="protein sequence ID" value="GGL68356.1"/>
    <property type="molecule type" value="Genomic_DNA"/>
</dbReference>
<reference evidence="1" key="2">
    <citation type="submission" date="2020-09" db="EMBL/GenBank/DDBJ databases">
        <authorList>
            <person name="Sun Q."/>
            <person name="Ohkuma M."/>
        </authorList>
    </citation>
    <scope>NUCLEOTIDE SEQUENCE</scope>
    <source>
        <strain evidence="1">JCM 19596</strain>
    </source>
</reference>
<sequence length="120" mass="13537">MSEHRWQSVIQRIIASSVIVSTLNRWASAVAAVTKQSALYQWLTAEPEPEVIVIDLRETYTVGPFIRLLDFVVEKLHPIWMGSTLHSGFVWVGRQGARLAQTRVGRAIASVLEPPETREK</sequence>
<dbReference type="OrthoDB" id="205900at2157"/>
<comment type="caution">
    <text evidence="1">The sequence shown here is derived from an EMBL/GenBank/DDBJ whole genome shotgun (WGS) entry which is preliminary data.</text>
</comment>
<name>A0A830FET4_9EURY</name>
<evidence type="ECO:0000313" key="1">
    <source>
        <dbReference type="EMBL" id="GGL68356.1"/>
    </source>
</evidence>
<reference evidence="1" key="1">
    <citation type="journal article" date="2014" name="Int. J. Syst. Evol. Microbiol.">
        <title>Complete genome sequence of Corynebacterium casei LMG S-19264T (=DSM 44701T), isolated from a smear-ripened cheese.</title>
        <authorList>
            <consortium name="US DOE Joint Genome Institute (JGI-PGF)"/>
            <person name="Walter F."/>
            <person name="Albersmeier A."/>
            <person name="Kalinowski J."/>
            <person name="Ruckert C."/>
        </authorList>
    </citation>
    <scope>NUCLEOTIDE SEQUENCE</scope>
    <source>
        <strain evidence="1">JCM 19596</strain>
    </source>
</reference>
<dbReference type="RefSeq" id="WP_188980346.1">
    <property type="nucleotide sequence ID" value="NZ_BMPG01000004.1"/>
</dbReference>
<proteinExistence type="predicted"/>
<accession>A0A830FET4</accession>
<organism evidence="1 2">
    <name type="scientific">Halocalculus aciditolerans</name>
    <dbReference type="NCBI Taxonomy" id="1383812"/>
    <lineage>
        <taxon>Archaea</taxon>
        <taxon>Methanobacteriati</taxon>
        <taxon>Methanobacteriota</taxon>
        <taxon>Stenosarchaea group</taxon>
        <taxon>Halobacteria</taxon>
        <taxon>Halobacteriales</taxon>
        <taxon>Halobacteriaceae</taxon>
        <taxon>Halocalculus</taxon>
    </lineage>
</organism>